<proteinExistence type="predicted"/>
<evidence type="ECO:0000256" key="3">
    <source>
        <dbReference type="PROSITE-ProRule" id="PRU00221"/>
    </source>
</evidence>
<dbReference type="Pfam" id="PF00400">
    <property type="entry name" value="WD40"/>
    <property type="match status" value="4"/>
</dbReference>
<dbReference type="InterPro" id="IPR036322">
    <property type="entry name" value="WD40_repeat_dom_sf"/>
</dbReference>
<dbReference type="PROSITE" id="PS00678">
    <property type="entry name" value="WD_REPEATS_1"/>
    <property type="match status" value="1"/>
</dbReference>
<dbReference type="GO" id="GO:0034657">
    <property type="term" value="C:GID complex"/>
    <property type="evidence" value="ECO:0007669"/>
    <property type="project" value="TreeGrafter"/>
</dbReference>
<dbReference type="STRING" id="1382522.W6MTV0"/>
<dbReference type="InterPro" id="IPR019775">
    <property type="entry name" value="WD40_repeat_CS"/>
</dbReference>
<dbReference type="RefSeq" id="XP_022461909.1">
    <property type="nucleotide sequence ID" value="XM_022603952.1"/>
</dbReference>
<reference evidence="5" key="1">
    <citation type="submission" date="2013-12" db="EMBL/GenBank/DDBJ databases">
        <authorList>
            <person name="Genoscope - CEA"/>
        </authorList>
    </citation>
    <scope>NUCLEOTIDE SEQUENCE</scope>
    <source>
        <strain evidence="5">CBS 1993</strain>
    </source>
</reference>
<evidence type="ECO:0000313" key="6">
    <source>
        <dbReference type="Proteomes" id="UP000019384"/>
    </source>
</evidence>
<evidence type="ECO:0000256" key="4">
    <source>
        <dbReference type="SAM" id="MobiDB-lite"/>
    </source>
</evidence>
<gene>
    <name evidence="5" type="ORF">KUCA_T00005922001</name>
</gene>
<keyword evidence="1 3" id="KW-0853">WD repeat</keyword>
<dbReference type="AlphaFoldDB" id="W6MTV0"/>
<dbReference type="PANTHER" id="PTHR22838">
    <property type="entry name" value="WD REPEAT PROTEIN 26-RELATED"/>
    <property type="match status" value="1"/>
</dbReference>
<dbReference type="EMBL" id="HG793131">
    <property type="protein sequence ID" value="CDK29928.1"/>
    <property type="molecule type" value="Genomic_DNA"/>
</dbReference>
<dbReference type="PROSITE" id="PS50082">
    <property type="entry name" value="WD_REPEATS_2"/>
    <property type="match status" value="4"/>
</dbReference>
<dbReference type="Gene3D" id="2.130.10.10">
    <property type="entry name" value="YVTN repeat-like/Quinoprotein amine dehydrogenase"/>
    <property type="match status" value="1"/>
</dbReference>
<protein>
    <submittedName>
        <fullName evidence="5">Uncharacterized protein</fullName>
    </submittedName>
</protein>
<dbReference type="SUPFAM" id="SSF50978">
    <property type="entry name" value="WD40 repeat-like"/>
    <property type="match status" value="1"/>
</dbReference>
<dbReference type="PROSITE" id="PS50294">
    <property type="entry name" value="WD_REPEATS_REGION"/>
    <property type="match status" value="3"/>
</dbReference>
<name>W6MTV0_9ASCO</name>
<dbReference type="SMART" id="SM00320">
    <property type="entry name" value="WD40"/>
    <property type="match status" value="7"/>
</dbReference>
<dbReference type="HOGENOM" id="CLU_000288_57_25_1"/>
<dbReference type="Proteomes" id="UP000019384">
    <property type="component" value="Unassembled WGS sequence"/>
</dbReference>
<evidence type="ECO:0000256" key="1">
    <source>
        <dbReference type="ARBA" id="ARBA00022574"/>
    </source>
</evidence>
<dbReference type="InterPro" id="IPR015943">
    <property type="entry name" value="WD40/YVTN_repeat-like_dom_sf"/>
</dbReference>
<feature type="repeat" description="WD" evidence="3">
    <location>
        <begin position="276"/>
        <end position="317"/>
    </location>
</feature>
<feature type="repeat" description="WD" evidence="3">
    <location>
        <begin position="461"/>
        <end position="487"/>
    </location>
</feature>
<dbReference type="Pfam" id="PF23627">
    <property type="entry name" value="LisH_WDR26"/>
    <property type="match status" value="1"/>
</dbReference>
<dbReference type="GO" id="GO:0043161">
    <property type="term" value="P:proteasome-mediated ubiquitin-dependent protein catabolic process"/>
    <property type="evidence" value="ECO:0007669"/>
    <property type="project" value="TreeGrafter"/>
</dbReference>
<keyword evidence="2" id="KW-0677">Repeat</keyword>
<organism evidence="5 6">
    <name type="scientific">Kuraishia capsulata CBS 1993</name>
    <dbReference type="NCBI Taxonomy" id="1382522"/>
    <lineage>
        <taxon>Eukaryota</taxon>
        <taxon>Fungi</taxon>
        <taxon>Dikarya</taxon>
        <taxon>Ascomycota</taxon>
        <taxon>Saccharomycotina</taxon>
        <taxon>Pichiomycetes</taxon>
        <taxon>Pichiales</taxon>
        <taxon>Pichiaceae</taxon>
        <taxon>Kuraishia</taxon>
    </lineage>
</organism>
<feature type="region of interest" description="Disordered" evidence="4">
    <location>
        <begin position="1"/>
        <end position="21"/>
    </location>
</feature>
<dbReference type="GeneID" id="34523297"/>
<dbReference type="InterPro" id="IPR051350">
    <property type="entry name" value="WD_repeat-ST_regulator"/>
</dbReference>
<dbReference type="PANTHER" id="PTHR22838:SF0">
    <property type="entry name" value="WD REPEAT-CONTAINING PROTEIN 26"/>
    <property type="match status" value="1"/>
</dbReference>
<evidence type="ECO:0000313" key="5">
    <source>
        <dbReference type="EMBL" id="CDK29928.1"/>
    </source>
</evidence>
<dbReference type="InterPro" id="IPR001680">
    <property type="entry name" value="WD40_rpt"/>
</dbReference>
<reference evidence="5" key="2">
    <citation type="submission" date="2014-02" db="EMBL/GenBank/DDBJ databases">
        <title>Complete DNA sequence of /Kuraishia capsulata/ illustrates novel genomic features among budding yeasts (/Saccharomycotina/).</title>
        <authorList>
            <person name="Morales L."/>
            <person name="Noel B."/>
            <person name="Porcel B."/>
            <person name="Marcet-Houben M."/>
            <person name="Hullo M-F."/>
            <person name="Sacerdot C."/>
            <person name="Tekaia F."/>
            <person name="Leh-Louis V."/>
            <person name="Despons L."/>
            <person name="Khanna V."/>
            <person name="Aury J-M."/>
            <person name="Barbe V."/>
            <person name="Couloux A."/>
            <person name="Labadie K."/>
            <person name="Pelletier E."/>
            <person name="Souciet J-L."/>
            <person name="Boekhout T."/>
            <person name="Gabaldon T."/>
            <person name="Wincker P."/>
            <person name="Dujon B."/>
        </authorList>
    </citation>
    <scope>NUCLEOTIDE SEQUENCE</scope>
    <source>
        <strain evidence="5">CBS 1993</strain>
    </source>
</reference>
<accession>W6MTV0</accession>
<sequence length="526" mass="59945">MAPVQGHLSLDMSSTPDTPYHNLNREEVTRLLVQTLADLGYEAISRDLAGVSGLESGDPAIHGFIQLVYQGAFVDAEAALLDLGFDAESAGHILYLVRRERFLELLMVQNNRPEALRVLRSEITPLGVPEDVSRQLACILVDDSDAELCDELGWLGTPVESRERLVEEISKFVPPERLLPPHRLATLLNQAISHQREKDCYHVRERTETGNVSLYKDYRSNRDKFPSRVIKTLNSHSDEVWFVRFSNTGKYLCSASSDSKIIIYDVENDFRVLRELVGSDKAVMYCSWSPDDNLLLTCGLDLYVRLWDVRSGTCLESTSFGDKLRIWSCEWLPDSSGFLAGSPDKRLWLFNSKFEVSYEWPIDDKRVTDLAVFPNGKSFITVNQDHSAYIYDIFTKKLLKEIKIGKKLTSVTMSQDSRHCIINVAPEEVQLWDLSNYTLIRKYYGQQQARYVIRSCFGNWDESFILSGSEDGRVYIWNREFGNLIYALEGHKELVNCVDWNRNGTGYGARVFATAGDDHTVKIWGV</sequence>
<keyword evidence="6" id="KW-1185">Reference proteome</keyword>
<dbReference type="CDD" id="cd00200">
    <property type="entry name" value="WD40"/>
    <property type="match status" value="1"/>
</dbReference>
<evidence type="ECO:0000256" key="2">
    <source>
        <dbReference type="ARBA" id="ARBA00022737"/>
    </source>
</evidence>
<feature type="repeat" description="WD" evidence="3">
    <location>
        <begin position="233"/>
        <end position="274"/>
    </location>
</feature>
<dbReference type="OrthoDB" id="972532at2759"/>
<feature type="repeat" description="WD" evidence="3">
    <location>
        <begin position="488"/>
        <end position="526"/>
    </location>
</feature>